<reference evidence="3 4" key="1">
    <citation type="submission" date="2014-04" db="EMBL/GenBank/DDBJ databases">
        <authorList>
            <consortium name="DOE Joint Genome Institute"/>
            <person name="Kuo A."/>
            <person name="Kohler A."/>
            <person name="Jargeat P."/>
            <person name="Nagy L.G."/>
            <person name="Floudas D."/>
            <person name="Copeland A."/>
            <person name="Barry K.W."/>
            <person name="Cichocki N."/>
            <person name="Veneault-Fourrey C."/>
            <person name="LaButti K."/>
            <person name="Lindquist E.A."/>
            <person name="Lipzen A."/>
            <person name="Lundell T."/>
            <person name="Morin E."/>
            <person name="Murat C."/>
            <person name="Sun H."/>
            <person name="Tunlid A."/>
            <person name="Henrissat B."/>
            <person name="Grigoriev I.V."/>
            <person name="Hibbett D.S."/>
            <person name="Martin F."/>
            <person name="Nordberg H.P."/>
            <person name="Cantor M.N."/>
            <person name="Hua S.X."/>
        </authorList>
    </citation>
    <scope>NUCLEOTIDE SEQUENCE [LARGE SCALE GENOMIC DNA]</scope>
    <source>
        <strain evidence="3 4">Ve08.2h10</strain>
    </source>
</reference>
<keyword evidence="4" id="KW-1185">Reference proteome</keyword>
<feature type="region of interest" description="Disordered" evidence="1">
    <location>
        <begin position="1"/>
        <end position="27"/>
    </location>
</feature>
<dbReference type="EMBL" id="KN824876">
    <property type="protein sequence ID" value="KIK98903.1"/>
    <property type="molecule type" value="Genomic_DNA"/>
</dbReference>
<keyword evidence="2" id="KW-0812">Transmembrane</keyword>
<dbReference type="Proteomes" id="UP000054538">
    <property type="component" value="Unassembled WGS sequence"/>
</dbReference>
<dbReference type="HOGENOM" id="CLU_1876110_0_0_1"/>
<proteinExistence type="predicted"/>
<accession>A0A0D0DVK3</accession>
<name>A0A0D0DVK3_9AGAM</name>
<gene>
    <name evidence="3" type="ORF">PAXRUDRAFT_823324</name>
</gene>
<dbReference type="OrthoDB" id="2689324at2759"/>
<dbReference type="InParanoid" id="A0A0D0DVK3"/>
<dbReference type="AlphaFoldDB" id="A0A0D0DVK3"/>
<protein>
    <submittedName>
        <fullName evidence="3">Uncharacterized protein</fullName>
    </submittedName>
</protein>
<evidence type="ECO:0000313" key="4">
    <source>
        <dbReference type="Proteomes" id="UP000054538"/>
    </source>
</evidence>
<evidence type="ECO:0000256" key="2">
    <source>
        <dbReference type="SAM" id="Phobius"/>
    </source>
</evidence>
<evidence type="ECO:0000256" key="1">
    <source>
        <dbReference type="SAM" id="MobiDB-lite"/>
    </source>
</evidence>
<organism evidence="3 4">
    <name type="scientific">Paxillus rubicundulus Ve08.2h10</name>
    <dbReference type="NCBI Taxonomy" id="930991"/>
    <lineage>
        <taxon>Eukaryota</taxon>
        <taxon>Fungi</taxon>
        <taxon>Dikarya</taxon>
        <taxon>Basidiomycota</taxon>
        <taxon>Agaricomycotina</taxon>
        <taxon>Agaricomycetes</taxon>
        <taxon>Agaricomycetidae</taxon>
        <taxon>Boletales</taxon>
        <taxon>Paxilineae</taxon>
        <taxon>Paxillaceae</taxon>
        <taxon>Paxillus</taxon>
    </lineage>
</organism>
<keyword evidence="2" id="KW-0472">Membrane</keyword>
<feature type="transmembrane region" description="Helical" evidence="2">
    <location>
        <begin position="36"/>
        <end position="57"/>
    </location>
</feature>
<keyword evidence="2" id="KW-1133">Transmembrane helix</keyword>
<sequence>MSSSPPPRHTSTNTGTSPTPTDSSSGSSPIITSANYFFGFIITFVVLLLLFVGCGIGSRRRFWFFGRAWNERVQDMDEEAVQGRETGRTGRKRLVRPIFWETWMDPQRNPGGKISQVASWEWVQVSIGYLGPWRGS</sequence>
<feature type="compositionally biased region" description="Low complexity" evidence="1">
    <location>
        <begin position="10"/>
        <end position="27"/>
    </location>
</feature>
<reference evidence="4" key="2">
    <citation type="submission" date="2015-01" db="EMBL/GenBank/DDBJ databases">
        <title>Evolutionary Origins and Diversification of the Mycorrhizal Mutualists.</title>
        <authorList>
            <consortium name="DOE Joint Genome Institute"/>
            <consortium name="Mycorrhizal Genomics Consortium"/>
            <person name="Kohler A."/>
            <person name="Kuo A."/>
            <person name="Nagy L.G."/>
            <person name="Floudas D."/>
            <person name="Copeland A."/>
            <person name="Barry K.W."/>
            <person name="Cichocki N."/>
            <person name="Veneault-Fourrey C."/>
            <person name="LaButti K."/>
            <person name="Lindquist E.A."/>
            <person name="Lipzen A."/>
            <person name="Lundell T."/>
            <person name="Morin E."/>
            <person name="Murat C."/>
            <person name="Riley R."/>
            <person name="Ohm R."/>
            <person name="Sun H."/>
            <person name="Tunlid A."/>
            <person name="Henrissat B."/>
            <person name="Grigoriev I.V."/>
            <person name="Hibbett D.S."/>
            <person name="Martin F."/>
        </authorList>
    </citation>
    <scope>NUCLEOTIDE SEQUENCE [LARGE SCALE GENOMIC DNA]</scope>
    <source>
        <strain evidence="4">Ve08.2h10</strain>
    </source>
</reference>
<evidence type="ECO:0000313" key="3">
    <source>
        <dbReference type="EMBL" id="KIK98903.1"/>
    </source>
</evidence>